<dbReference type="EMBL" id="FPAW01000008">
    <property type="protein sequence ID" value="SFT79509.1"/>
    <property type="molecule type" value="Genomic_DNA"/>
</dbReference>
<feature type="transmembrane region" description="Helical" evidence="1">
    <location>
        <begin position="12"/>
        <end position="34"/>
    </location>
</feature>
<dbReference type="RefSeq" id="WP_051372506.1">
    <property type="nucleotide sequence ID" value="NZ_FPAW01000008.1"/>
</dbReference>
<dbReference type="GO" id="GO:0003677">
    <property type="term" value="F:DNA binding"/>
    <property type="evidence" value="ECO:0007669"/>
    <property type="project" value="InterPro"/>
</dbReference>
<evidence type="ECO:0000313" key="3">
    <source>
        <dbReference type="EMBL" id="SFT79509.1"/>
    </source>
</evidence>
<dbReference type="STRING" id="999627.SAMN05216236_1085"/>
<sequence>MIKPIKESYKALLTWRNLGLLGLCVLIAAMIGPFGTFESQSFLRRLIYWGLVGISSVLIGHGCHEIARHLVPRHRPILTDLLMSALMTVIFTPLLWALTNGVLIHPTENGPVLARLSYHVATITIAICVARRILPGFETVGYFGTSVQEPTAPPRLTRRLSPEFQGPILRLAVRDHFVDVVSAAGIETIRSRFADAIDEMDTVVGHYTHRSHWVARDAIVGSEWKKEKIFLLLTNGDLVPVSRKYRPELEEAGLL</sequence>
<proteinExistence type="predicted"/>
<gene>
    <name evidence="3" type="ORF">SAMN05216236_1085</name>
</gene>
<reference evidence="3 4" key="1">
    <citation type="submission" date="2016-10" db="EMBL/GenBank/DDBJ databases">
        <authorList>
            <person name="de Groot N.N."/>
        </authorList>
    </citation>
    <scope>NUCLEOTIDE SEQUENCE [LARGE SCALE GENOMIC DNA]</scope>
    <source>
        <strain evidence="3 4">CGMCC 1.10959</strain>
    </source>
</reference>
<evidence type="ECO:0000259" key="2">
    <source>
        <dbReference type="PROSITE" id="PS50930"/>
    </source>
</evidence>
<protein>
    <submittedName>
        <fullName evidence="3">Transcriptional regulator, LytTR family</fullName>
    </submittedName>
</protein>
<organism evidence="3 4">
    <name type="scientific">Sedimentitalea nanhaiensis</name>
    <dbReference type="NCBI Taxonomy" id="999627"/>
    <lineage>
        <taxon>Bacteria</taxon>
        <taxon>Pseudomonadati</taxon>
        <taxon>Pseudomonadota</taxon>
        <taxon>Alphaproteobacteria</taxon>
        <taxon>Rhodobacterales</taxon>
        <taxon>Paracoccaceae</taxon>
        <taxon>Sedimentitalea</taxon>
    </lineage>
</organism>
<dbReference type="OrthoDB" id="7028951at2"/>
<dbReference type="SMART" id="SM00850">
    <property type="entry name" value="LytTR"/>
    <property type="match status" value="1"/>
</dbReference>
<accession>A0A1I7AX94</accession>
<keyword evidence="4" id="KW-1185">Reference proteome</keyword>
<dbReference type="PROSITE" id="PS50930">
    <property type="entry name" value="HTH_LYTTR"/>
    <property type="match status" value="1"/>
</dbReference>
<dbReference type="eggNOG" id="COG3279">
    <property type="taxonomic scope" value="Bacteria"/>
</dbReference>
<keyword evidence="1" id="KW-1133">Transmembrane helix</keyword>
<dbReference type="Proteomes" id="UP000182466">
    <property type="component" value="Unassembled WGS sequence"/>
</dbReference>
<dbReference type="InterPro" id="IPR007492">
    <property type="entry name" value="LytTR_DNA-bd_dom"/>
</dbReference>
<feature type="transmembrane region" description="Helical" evidence="1">
    <location>
        <begin position="46"/>
        <end position="64"/>
    </location>
</feature>
<name>A0A1I7AX94_9RHOB</name>
<keyword evidence="1" id="KW-0812">Transmembrane</keyword>
<feature type="domain" description="HTH LytTR-type" evidence="2">
    <location>
        <begin position="168"/>
        <end position="255"/>
    </location>
</feature>
<dbReference type="Pfam" id="PF04397">
    <property type="entry name" value="LytTR"/>
    <property type="match status" value="1"/>
</dbReference>
<feature type="transmembrane region" description="Helical" evidence="1">
    <location>
        <begin position="76"/>
        <end position="96"/>
    </location>
</feature>
<keyword evidence="1" id="KW-0472">Membrane</keyword>
<evidence type="ECO:0000256" key="1">
    <source>
        <dbReference type="SAM" id="Phobius"/>
    </source>
</evidence>
<dbReference type="AlphaFoldDB" id="A0A1I7AX94"/>
<evidence type="ECO:0000313" key="4">
    <source>
        <dbReference type="Proteomes" id="UP000182466"/>
    </source>
</evidence>